<name>A0A0F9HWI8_9ZZZZ</name>
<protein>
    <submittedName>
        <fullName evidence="1">Uncharacterized protein</fullName>
    </submittedName>
</protein>
<feature type="non-terminal residue" evidence="1">
    <location>
        <position position="1"/>
    </location>
</feature>
<dbReference type="AlphaFoldDB" id="A0A0F9HWI8"/>
<reference evidence="1" key="1">
    <citation type="journal article" date="2015" name="Nature">
        <title>Complex archaea that bridge the gap between prokaryotes and eukaryotes.</title>
        <authorList>
            <person name="Spang A."/>
            <person name="Saw J.H."/>
            <person name="Jorgensen S.L."/>
            <person name="Zaremba-Niedzwiedzka K."/>
            <person name="Martijn J."/>
            <person name="Lind A.E."/>
            <person name="van Eijk R."/>
            <person name="Schleper C."/>
            <person name="Guy L."/>
            <person name="Ettema T.J."/>
        </authorList>
    </citation>
    <scope>NUCLEOTIDE SEQUENCE</scope>
</reference>
<proteinExistence type="predicted"/>
<dbReference type="EMBL" id="LAZR01013908">
    <property type="protein sequence ID" value="KKM19791.1"/>
    <property type="molecule type" value="Genomic_DNA"/>
</dbReference>
<evidence type="ECO:0000313" key="1">
    <source>
        <dbReference type="EMBL" id="KKM19791.1"/>
    </source>
</evidence>
<sequence length="308" mass="32015">NIFLNAGQKLVLNDDASDTTWITSTEIAVNSTAILQFGTTTLTMPSGVHLVPGGAATTYYDGTGGSKHSFVVDSTERLLVNATGGKLTGVLEVTTNLKTDDIVERTADAGVTIDGLLVKDAGIPQAAVTAHEAALAILLGQLTDGIDLTERNVAESIVALWEFAHASGLKTDIITERTADAGVTLDGVLLKDGGIDLAGDIEFSSRDALLALGNNHDVPTGTVTVQRLTRDGGGSDITGFAGGREGRMIIVVNLGAGGMTLFHDNAGSAVANRLYNPDGASVVMGTSEQVSYFYDSTTQRWRLFGNGT</sequence>
<gene>
    <name evidence="1" type="ORF">LCGC14_1652010</name>
</gene>
<organism evidence="1">
    <name type="scientific">marine sediment metagenome</name>
    <dbReference type="NCBI Taxonomy" id="412755"/>
    <lineage>
        <taxon>unclassified sequences</taxon>
        <taxon>metagenomes</taxon>
        <taxon>ecological metagenomes</taxon>
    </lineage>
</organism>
<accession>A0A0F9HWI8</accession>
<comment type="caution">
    <text evidence="1">The sequence shown here is derived from an EMBL/GenBank/DDBJ whole genome shotgun (WGS) entry which is preliminary data.</text>
</comment>